<feature type="compositionally biased region" description="Polar residues" evidence="1">
    <location>
        <begin position="320"/>
        <end position="331"/>
    </location>
</feature>
<name>A0A366KAG1_9BIFI</name>
<evidence type="ECO:0008006" key="4">
    <source>
        <dbReference type="Google" id="ProtNLM"/>
    </source>
</evidence>
<dbReference type="NCBIfam" id="TIGR03543">
    <property type="entry name" value="divI1A_rptt_fam"/>
    <property type="match status" value="1"/>
</dbReference>
<feature type="region of interest" description="Disordered" evidence="1">
    <location>
        <begin position="318"/>
        <end position="502"/>
    </location>
</feature>
<dbReference type="NCBIfam" id="TIGR03544">
    <property type="entry name" value="DivI1A_domain"/>
    <property type="match status" value="1"/>
</dbReference>
<feature type="region of interest" description="Disordered" evidence="1">
    <location>
        <begin position="240"/>
        <end position="306"/>
    </location>
</feature>
<dbReference type="EMBL" id="PDCG01000001">
    <property type="protein sequence ID" value="RBP98589.1"/>
    <property type="molecule type" value="Genomic_DNA"/>
</dbReference>
<protein>
    <recommendedName>
        <fullName evidence="4">Cell division protein DivIVA</fullName>
    </recommendedName>
</protein>
<keyword evidence="3" id="KW-1185">Reference proteome</keyword>
<evidence type="ECO:0000256" key="1">
    <source>
        <dbReference type="SAM" id="MobiDB-lite"/>
    </source>
</evidence>
<dbReference type="OrthoDB" id="3480096at2"/>
<comment type="caution">
    <text evidence="2">The sequence shown here is derived from an EMBL/GenBank/DDBJ whole genome shotgun (WGS) entry which is preliminary data.</text>
</comment>
<sequence>MTRKTKTERNASGMERVSKRKLGYDVGQVDAFLERAHTLYDSGDDQLTQKDIQDISFDWAKGGYVVSQVDAALSRLEQAVVDRQTHWELTHQGRIAWKARTEELYQALQQHADRAPKARFASGEPKKASYERKQVDRLVDQVLAKIADQLGHEPKAKVNMKHLVDLNAKTVSNIIFTQRRGKHGYDERQVDYFLNSCVHVLARFESFTRLADYEEIAPEAEQDAGRQAQPIVDEQTSSDGVAPLFSFHNPQPAQSPLGDSAAVEREPESFAPTIAQPAAPPAAGLESTGDSAGQESRRSTDAQDSDSFNFLQETEEKLFSAQTPASASQMTEGAVPSSALANTASEAQTQTFAPVASPEPSLAPAGPGLAEDSPDRSADKSQQDSSLASLAHLAEMTEAQADDSPSEFGAQLPPLQTPIVPEIPDLPQRDSAATEGASGAATAASGPSDWPVFPADNLSSQAGHTDMGIPDLSFPNFNQGEESQAAADRGEDSQDDKGKDRL</sequence>
<accession>A0A366KAG1</accession>
<evidence type="ECO:0000313" key="3">
    <source>
        <dbReference type="Proteomes" id="UP000252530"/>
    </source>
</evidence>
<dbReference type="AlphaFoldDB" id="A0A366KAG1"/>
<feature type="compositionally biased region" description="Basic and acidic residues" evidence="1">
    <location>
        <begin position="373"/>
        <end position="382"/>
    </location>
</feature>
<proteinExistence type="predicted"/>
<gene>
    <name evidence="2" type="ORF">CRD60_01715</name>
</gene>
<dbReference type="InterPro" id="IPR019932">
    <property type="entry name" value="CHP03543"/>
</dbReference>
<feature type="compositionally biased region" description="Low complexity" evidence="1">
    <location>
        <begin position="271"/>
        <end position="283"/>
    </location>
</feature>
<dbReference type="Proteomes" id="UP000252530">
    <property type="component" value="Unassembled WGS sequence"/>
</dbReference>
<organism evidence="2 3">
    <name type="scientific">Bifidobacterium aemilianum</name>
    <dbReference type="NCBI Taxonomy" id="2493120"/>
    <lineage>
        <taxon>Bacteria</taxon>
        <taxon>Bacillati</taxon>
        <taxon>Actinomycetota</taxon>
        <taxon>Actinomycetes</taxon>
        <taxon>Bifidobacteriales</taxon>
        <taxon>Bifidobacteriaceae</taxon>
        <taxon>Bifidobacterium</taxon>
    </lineage>
</organism>
<evidence type="ECO:0000313" key="2">
    <source>
        <dbReference type="EMBL" id="RBP98589.1"/>
    </source>
</evidence>
<dbReference type="InterPro" id="IPR019933">
    <property type="entry name" value="DivIVA_domain"/>
</dbReference>
<feature type="compositionally biased region" description="Low complexity" evidence="1">
    <location>
        <begin position="431"/>
        <end position="446"/>
    </location>
</feature>
<reference evidence="2 3" key="1">
    <citation type="submission" date="2017-10" db="EMBL/GenBank/DDBJ databases">
        <title>Bifidobacterium xylocopum sp. nov. and Bifidobacterium aemilianum sp. nov., from the carpenter bee (Xylocopa violacea) digestive tract.</title>
        <authorList>
            <person name="Alberoni D."/>
            <person name="Baffoni L."/>
            <person name="Di Gioia D."/>
            <person name="Gaggia F."/>
            <person name="Biavati B."/>
        </authorList>
    </citation>
    <scope>NUCLEOTIDE SEQUENCE [LARGE SCALE GENOMIC DNA]</scope>
    <source>
        <strain evidence="2 3">XV10</strain>
    </source>
</reference>
<feature type="compositionally biased region" description="Basic and acidic residues" evidence="1">
    <location>
        <begin position="488"/>
        <end position="502"/>
    </location>
</feature>
<feature type="compositionally biased region" description="Polar residues" evidence="1">
    <location>
        <begin position="339"/>
        <end position="352"/>
    </location>
</feature>